<evidence type="ECO:0000256" key="5">
    <source>
        <dbReference type="ARBA" id="ARBA00022490"/>
    </source>
</evidence>
<dbReference type="InterPro" id="IPR042097">
    <property type="entry name" value="Aminopeptidase_N-like_N_sf"/>
</dbReference>
<evidence type="ECO:0000256" key="3">
    <source>
        <dbReference type="ARBA" id="ARBA00004716"/>
    </source>
</evidence>
<accession>U5EZH8</accession>
<dbReference type="Pfam" id="PF17900">
    <property type="entry name" value="Peptidase_M1_N"/>
    <property type="match status" value="1"/>
</dbReference>
<name>U5EZH8_9DIPT</name>
<keyword evidence="12" id="KW-0449">Lipoprotein</keyword>
<dbReference type="NCBIfam" id="TIGR02411">
    <property type="entry name" value="leuko_A4_hydro"/>
    <property type="match status" value="1"/>
</dbReference>
<sequence length="611" mass="69323">MRLSKIDPNSFSNPEDVVIKHIDLIWNVNFDKKTLSGVATIHFDILAQSIEKILLDVSDLSIESVNVKSAKNEIPIDFEITDHVENIGSKLTLFLPTQTSGKLIVIIKYETSASASGLLWLASEQTCGKKHPYLFSQCQAIHARSILPCQDTPAVKFTYNSVLYHPAELTGLMSAIRTKNLPGESHFEQTVPIPSYLLAIVVGAIVSRDIGPISSVWAEQEQIEESAEEFSQTNDFLKKAEEICGPYVWKRYDLLILPPSFPFGGMENPCLTFITPTCLAGDKSLANVVAHEISHSWTGNLVTNQNFEHFWLNEGFTIFVEQKILGRLNGPAFRDFHALHGLSELTDCIKVQLANEPELTKLVVDLTNLGPDDAFSTVPYIKGSTFLRYLEQKFGGPEVFEAFLRSYLNKFKFQSILTDSFKSYLYEYFNKEPKYEQILASIDWDKWLFSEGMPPIIPDYDHSLVDACKRHADLWADNNLDTIKASSVIQEKLLSVQVIEFLALLLEKKTIVDLNGEKLSFLVKTYKLNETKNSEIRFRLVRLYIKARLFGKMTEILQFLNSNFRLKFVRPIYKELGQWPEAKPLAIENFAKYKIEMMAVCVNGISKDLGL</sequence>
<dbReference type="InterPro" id="IPR014782">
    <property type="entry name" value="Peptidase_M1_dom"/>
</dbReference>
<dbReference type="CDD" id="cd09599">
    <property type="entry name" value="M1_LTA4H"/>
    <property type="match status" value="1"/>
</dbReference>
<dbReference type="GO" id="GO:0005829">
    <property type="term" value="C:cytosol"/>
    <property type="evidence" value="ECO:0007669"/>
    <property type="project" value="TreeGrafter"/>
</dbReference>
<evidence type="ECO:0000256" key="2">
    <source>
        <dbReference type="ARBA" id="ARBA00004609"/>
    </source>
</evidence>
<keyword evidence="9 16" id="KW-0378">Hydrolase</keyword>
<dbReference type="InterPro" id="IPR045357">
    <property type="entry name" value="Aminopeptidase_N-like_N"/>
</dbReference>
<evidence type="ECO:0000256" key="16">
    <source>
        <dbReference type="RuleBase" id="RU361141"/>
    </source>
</evidence>
<dbReference type="Pfam" id="PF09127">
    <property type="entry name" value="Leuk-A4-hydro_C"/>
    <property type="match status" value="1"/>
</dbReference>
<feature type="active site" description="Proton donor" evidence="13">
    <location>
        <position position="380"/>
    </location>
</feature>
<keyword evidence="16" id="KW-0434">Leukotriene biosynthesis</keyword>
<dbReference type="FunFam" id="1.10.390.10:FF:000003">
    <property type="entry name" value="Leukotriene A(4) hydrolase"/>
    <property type="match status" value="1"/>
</dbReference>
<feature type="binding site" evidence="15">
    <location>
        <position position="314"/>
    </location>
    <ligand>
        <name>Zn(2+)</name>
        <dbReference type="ChEBI" id="CHEBI:29105"/>
        <note>catalytic</note>
    </ligand>
</feature>
<evidence type="ECO:0000313" key="18">
    <source>
        <dbReference type="EMBL" id="JAB59100.1"/>
    </source>
</evidence>
<evidence type="ECO:0000256" key="8">
    <source>
        <dbReference type="ARBA" id="ARBA00022723"/>
    </source>
</evidence>
<evidence type="ECO:0000256" key="10">
    <source>
        <dbReference type="ARBA" id="ARBA00022833"/>
    </source>
</evidence>
<keyword evidence="5 16" id="KW-0963">Cytoplasm</keyword>
<comment type="subcellular location">
    <subcellularLocation>
        <location evidence="2">Cell membrane</location>
        <topology evidence="2">Lipid-anchor</topology>
        <topology evidence="2">GPI-anchor</topology>
    </subcellularLocation>
    <subcellularLocation>
        <location evidence="1 16">Cytoplasm</location>
    </subcellularLocation>
</comment>
<keyword evidence="10 15" id="KW-0862">Zinc</keyword>
<keyword evidence="11 16" id="KW-0482">Metalloprotease</keyword>
<dbReference type="InterPro" id="IPR012777">
    <property type="entry name" value="LTA4H"/>
</dbReference>
<evidence type="ECO:0000256" key="1">
    <source>
        <dbReference type="ARBA" id="ARBA00004496"/>
    </source>
</evidence>
<reference evidence="18" key="1">
    <citation type="journal article" date="2014" name="Insect Biochem. Mol. Biol.">
        <title>An insight into the sialome of the frog biting fly, Corethrella appendiculata.</title>
        <authorList>
            <person name="Ribeiro J.M.C."/>
            <person name="Chagas A.C."/>
            <person name="Pham V.M."/>
            <person name="Lounibos L.P."/>
            <person name="Calvo E."/>
        </authorList>
    </citation>
    <scope>NUCLEOTIDE SEQUENCE</scope>
    <source>
        <tissue evidence="18">Salivary glands</tissue>
    </source>
</reference>
<dbReference type="GO" id="GO:0005886">
    <property type="term" value="C:plasma membrane"/>
    <property type="evidence" value="ECO:0007669"/>
    <property type="project" value="UniProtKB-SubCell"/>
</dbReference>
<dbReference type="InterPro" id="IPR016024">
    <property type="entry name" value="ARM-type_fold"/>
</dbReference>
<dbReference type="SUPFAM" id="SSF48371">
    <property type="entry name" value="ARM repeat"/>
    <property type="match status" value="1"/>
</dbReference>
<protein>
    <recommendedName>
        <fullName evidence="16">Leukotriene A(4) hydrolase</fullName>
        <shortName evidence="16">LTA-4 hydrolase</shortName>
        <ecNumber evidence="16">3.3.2.6</ecNumber>
    </recommendedName>
</protein>
<dbReference type="EC" id="3.3.2.6" evidence="16"/>
<dbReference type="PANTHER" id="PTHR45726:SF3">
    <property type="entry name" value="LEUKOTRIENE A-4 HYDROLASE"/>
    <property type="match status" value="1"/>
</dbReference>
<dbReference type="GO" id="GO:0008237">
    <property type="term" value="F:metallopeptidase activity"/>
    <property type="evidence" value="ECO:0007669"/>
    <property type="project" value="UniProtKB-KW"/>
</dbReference>
<dbReference type="InterPro" id="IPR038502">
    <property type="entry name" value="M1_LTA-4_hydro/amino_C_sf"/>
</dbReference>
<evidence type="ECO:0000256" key="11">
    <source>
        <dbReference type="ARBA" id="ARBA00023049"/>
    </source>
</evidence>
<feature type="domain" description="Peptidase M1 leukotriene A4 hydrolase/aminopeptidase C-terminal" evidence="17">
    <location>
        <begin position="463"/>
        <end position="609"/>
    </location>
</feature>
<dbReference type="PRINTS" id="PR00756">
    <property type="entry name" value="ALADIPTASE"/>
</dbReference>
<comment type="catalytic activity">
    <reaction evidence="16">
        <text>leukotriene A4 + H2O = leukotriene B4</text>
        <dbReference type="Rhea" id="RHEA:22324"/>
        <dbReference type="ChEBI" id="CHEBI:15377"/>
        <dbReference type="ChEBI" id="CHEBI:57461"/>
        <dbReference type="ChEBI" id="CHEBI:57463"/>
        <dbReference type="EC" id="3.3.2.6"/>
    </reaction>
</comment>
<dbReference type="Pfam" id="PF01433">
    <property type="entry name" value="Peptidase_M1"/>
    <property type="match status" value="1"/>
</dbReference>
<evidence type="ECO:0000256" key="9">
    <source>
        <dbReference type="ARBA" id="ARBA00022801"/>
    </source>
</evidence>
<feature type="binding site" evidence="14">
    <location>
        <begin position="565"/>
        <end position="567"/>
    </location>
    <ligand>
        <name>a peptide</name>
        <dbReference type="ChEBI" id="CHEBI:60466"/>
    </ligand>
</feature>
<dbReference type="InterPro" id="IPR034015">
    <property type="entry name" value="M1_LTA4H"/>
</dbReference>
<comment type="similarity">
    <text evidence="4 16">Belongs to the peptidase M1 family.</text>
</comment>
<comment type="pathway">
    <text evidence="3 16">Lipid metabolism; leukotriene B4 biosynthesis.</text>
</comment>
<dbReference type="GO" id="GO:0043171">
    <property type="term" value="P:peptide catabolic process"/>
    <property type="evidence" value="ECO:0007669"/>
    <property type="project" value="TreeGrafter"/>
</dbReference>
<dbReference type="Gene3D" id="1.25.40.320">
    <property type="entry name" value="Peptidase M1, leukotriene A4 hydrolase/aminopeptidase C-terminal domain"/>
    <property type="match status" value="1"/>
</dbReference>
<dbReference type="Gene3D" id="1.10.390.10">
    <property type="entry name" value="Neutral Protease Domain 2"/>
    <property type="match status" value="1"/>
</dbReference>
<evidence type="ECO:0000256" key="12">
    <source>
        <dbReference type="ARBA" id="ARBA00023288"/>
    </source>
</evidence>
<feature type="active site" description="Proton acceptor" evidence="13">
    <location>
        <position position="292"/>
    </location>
</feature>
<dbReference type="InterPro" id="IPR001930">
    <property type="entry name" value="Peptidase_M1"/>
</dbReference>
<proteinExistence type="evidence at transcript level"/>
<dbReference type="Gene3D" id="2.60.40.1730">
    <property type="entry name" value="tricorn interacting facor f3 domain"/>
    <property type="match status" value="1"/>
</dbReference>
<dbReference type="FunFam" id="3.30.2010.30:FF:000001">
    <property type="entry name" value="Leukotriene A(4) hydrolase"/>
    <property type="match status" value="1"/>
</dbReference>
<comment type="cofactor">
    <cofactor evidence="15 16">
        <name>Zn(2+)</name>
        <dbReference type="ChEBI" id="CHEBI:29105"/>
    </cofactor>
    <text evidence="15 16">Binds 1 zinc ion per subunit.</text>
</comment>
<dbReference type="AlphaFoldDB" id="U5EZH8"/>
<dbReference type="GO" id="GO:0004301">
    <property type="term" value="F:epoxide hydrolase activity"/>
    <property type="evidence" value="ECO:0007669"/>
    <property type="project" value="TreeGrafter"/>
</dbReference>
<feature type="binding site" evidence="14">
    <location>
        <begin position="137"/>
        <end position="139"/>
    </location>
    <ligand>
        <name>a peptide</name>
        <dbReference type="ChEBI" id="CHEBI:60466"/>
    </ligand>
</feature>
<dbReference type="EMBL" id="GANO01000771">
    <property type="protein sequence ID" value="JAB59100.1"/>
    <property type="molecule type" value="mRNA"/>
</dbReference>
<keyword evidence="7 16" id="KW-0645">Protease</keyword>
<dbReference type="InterPro" id="IPR027268">
    <property type="entry name" value="Peptidase_M4/M1_CTD_sf"/>
</dbReference>
<evidence type="ECO:0000256" key="7">
    <source>
        <dbReference type="ARBA" id="ARBA00022670"/>
    </source>
</evidence>
<evidence type="ECO:0000256" key="6">
    <source>
        <dbReference type="ARBA" id="ARBA00022622"/>
    </source>
</evidence>
<dbReference type="GO" id="GO:0008270">
    <property type="term" value="F:zinc ion binding"/>
    <property type="evidence" value="ECO:0007669"/>
    <property type="project" value="InterPro"/>
</dbReference>
<dbReference type="GO" id="GO:0019370">
    <property type="term" value="P:leukotriene biosynthetic process"/>
    <property type="evidence" value="ECO:0007669"/>
    <property type="project" value="UniProtKB-KW"/>
</dbReference>
<dbReference type="UniPathway" id="UPA00878"/>
<dbReference type="SUPFAM" id="SSF63737">
    <property type="entry name" value="Leukotriene A4 hydrolase N-terminal domain"/>
    <property type="match status" value="1"/>
</dbReference>
<evidence type="ECO:0000256" key="4">
    <source>
        <dbReference type="ARBA" id="ARBA00010136"/>
    </source>
</evidence>
<evidence type="ECO:0000256" key="15">
    <source>
        <dbReference type="PIRSR" id="PIRSR612777-3"/>
    </source>
</evidence>
<organism evidence="18">
    <name type="scientific">Corethrella appendiculata</name>
    <dbReference type="NCBI Taxonomy" id="1370023"/>
    <lineage>
        <taxon>Eukaryota</taxon>
        <taxon>Metazoa</taxon>
        <taxon>Ecdysozoa</taxon>
        <taxon>Arthropoda</taxon>
        <taxon>Hexapoda</taxon>
        <taxon>Insecta</taxon>
        <taxon>Pterygota</taxon>
        <taxon>Neoptera</taxon>
        <taxon>Endopterygota</taxon>
        <taxon>Diptera</taxon>
        <taxon>Nematocera</taxon>
        <taxon>Culicoidea</taxon>
        <taxon>Chaoboridae</taxon>
        <taxon>Corethrella</taxon>
    </lineage>
</organism>
<evidence type="ECO:0000256" key="14">
    <source>
        <dbReference type="PIRSR" id="PIRSR612777-2"/>
    </source>
</evidence>
<keyword evidence="6" id="KW-0472">Membrane</keyword>
<feature type="binding site" evidence="14">
    <location>
        <begin position="262"/>
        <end position="267"/>
    </location>
    <ligand>
        <name>a peptide</name>
        <dbReference type="ChEBI" id="CHEBI:60466"/>
    </ligand>
</feature>
<dbReference type="SUPFAM" id="SSF55486">
    <property type="entry name" value="Metalloproteases ('zincins'), catalytic domain"/>
    <property type="match status" value="1"/>
</dbReference>
<keyword evidence="6" id="KW-0325">Glycoprotein</keyword>
<dbReference type="GO" id="GO:0006508">
    <property type="term" value="P:proteolysis"/>
    <property type="evidence" value="ECO:0007669"/>
    <property type="project" value="UniProtKB-KW"/>
</dbReference>
<keyword evidence="18" id="KW-0031">Aminopeptidase</keyword>
<keyword evidence="8 15" id="KW-0479">Metal-binding</keyword>
<dbReference type="GO" id="GO:0004463">
    <property type="term" value="F:leukotriene-A4 hydrolase activity"/>
    <property type="evidence" value="ECO:0007669"/>
    <property type="project" value="UniProtKB-EC"/>
</dbReference>
<dbReference type="InterPro" id="IPR049980">
    <property type="entry name" value="LTA4H_cat"/>
</dbReference>
<dbReference type="GO" id="GO:0098552">
    <property type="term" value="C:side of membrane"/>
    <property type="evidence" value="ECO:0007669"/>
    <property type="project" value="UniProtKB-KW"/>
</dbReference>
<evidence type="ECO:0000256" key="13">
    <source>
        <dbReference type="PIRSR" id="PIRSR612777-1"/>
    </source>
</evidence>
<dbReference type="InterPro" id="IPR015211">
    <property type="entry name" value="Peptidase_M1_C"/>
</dbReference>
<keyword evidence="6" id="KW-0336">GPI-anchor</keyword>
<dbReference type="PANTHER" id="PTHR45726">
    <property type="entry name" value="LEUKOTRIENE A-4 HYDROLASE"/>
    <property type="match status" value="1"/>
</dbReference>
<dbReference type="MEROPS" id="M01.A27"/>
<dbReference type="FunFam" id="2.60.40.1730:FF:000004">
    <property type="entry name" value="Leukotriene A(4) hydrolase"/>
    <property type="match status" value="1"/>
</dbReference>
<dbReference type="SMART" id="SM01263">
    <property type="entry name" value="Leuk-A4-hydro_C"/>
    <property type="match status" value="1"/>
</dbReference>
<evidence type="ECO:0000259" key="17">
    <source>
        <dbReference type="SMART" id="SM01263"/>
    </source>
</evidence>
<feature type="binding site" evidence="15">
    <location>
        <position position="295"/>
    </location>
    <ligand>
        <name>Zn(2+)</name>
        <dbReference type="ChEBI" id="CHEBI:29105"/>
        <note>catalytic</note>
    </ligand>
</feature>
<feature type="binding site" evidence="15">
    <location>
        <position position="291"/>
    </location>
    <ligand>
        <name>Zn(2+)</name>
        <dbReference type="ChEBI" id="CHEBI:29105"/>
        <note>catalytic</note>
    </ligand>
</feature>
<dbReference type="GO" id="GO:0004177">
    <property type="term" value="F:aminopeptidase activity"/>
    <property type="evidence" value="ECO:0007669"/>
    <property type="project" value="UniProtKB-KW"/>
</dbReference>
<dbReference type="Gene3D" id="3.30.2010.30">
    <property type="match status" value="1"/>
</dbReference>